<name>A0A3N2C5B5_9MICO</name>
<dbReference type="GO" id="GO:0042802">
    <property type="term" value="F:identical protein binding"/>
    <property type="evidence" value="ECO:0007669"/>
    <property type="project" value="UniProtKB-ARBA"/>
</dbReference>
<gene>
    <name evidence="18" type="ORF">EDD42_2805</name>
</gene>
<keyword evidence="12 15" id="KW-0472">Membrane</keyword>
<proteinExistence type="inferred from homology"/>
<keyword evidence="6" id="KW-0808">Transferase</keyword>
<evidence type="ECO:0000256" key="1">
    <source>
        <dbReference type="ARBA" id="ARBA00004651"/>
    </source>
</evidence>
<evidence type="ECO:0000256" key="5">
    <source>
        <dbReference type="ARBA" id="ARBA00022475"/>
    </source>
</evidence>
<evidence type="ECO:0000313" key="18">
    <source>
        <dbReference type="EMBL" id="ROR82711.1"/>
    </source>
</evidence>
<comment type="catalytic activity">
    <reaction evidence="14">
        <text>L-tyrosyl-[protein] + ATP = O-phospho-L-tyrosyl-[protein] + ADP + H(+)</text>
        <dbReference type="Rhea" id="RHEA:10596"/>
        <dbReference type="Rhea" id="RHEA-COMP:10136"/>
        <dbReference type="Rhea" id="RHEA-COMP:20101"/>
        <dbReference type="ChEBI" id="CHEBI:15378"/>
        <dbReference type="ChEBI" id="CHEBI:30616"/>
        <dbReference type="ChEBI" id="CHEBI:46858"/>
        <dbReference type="ChEBI" id="CHEBI:61978"/>
        <dbReference type="ChEBI" id="CHEBI:456216"/>
        <dbReference type="EC" id="2.7.10.2"/>
    </reaction>
</comment>
<evidence type="ECO:0000259" key="16">
    <source>
        <dbReference type="Pfam" id="PF02706"/>
    </source>
</evidence>
<comment type="subcellular location">
    <subcellularLocation>
        <location evidence="1">Cell membrane</location>
        <topology evidence="1">Multi-pass membrane protein</topology>
    </subcellularLocation>
</comment>
<dbReference type="InterPro" id="IPR032807">
    <property type="entry name" value="GNVR"/>
</dbReference>
<evidence type="ECO:0000256" key="6">
    <source>
        <dbReference type="ARBA" id="ARBA00022679"/>
    </source>
</evidence>
<dbReference type="InterPro" id="IPR033756">
    <property type="entry name" value="YlxH/NBP35"/>
</dbReference>
<feature type="transmembrane region" description="Helical" evidence="15">
    <location>
        <begin position="12"/>
        <end position="34"/>
    </location>
</feature>
<evidence type="ECO:0000256" key="13">
    <source>
        <dbReference type="ARBA" id="ARBA00023137"/>
    </source>
</evidence>
<organism evidence="18 19">
    <name type="scientific">Plantibacter flavus</name>
    <dbReference type="NCBI Taxonomy" id="150123"/>
    <lineage>
        <taxon>Bacteria</taxon>
        <taxon>Bacillati</taxon>
        <taxon>Actinomycetota</taxon>
        <taxon>Actinomycetes</taxon>
        <taxon>Micrococcales</taxon>
        <taxon>Microbacteriaceae</taxon>
        <taxon>Plantibacter</taxon>
    </lineage>
</organism>
<dbReference type="EMBL" id="RKHL01000001">
    <property type="protein sequence ID" value="ROR82711.1"/>
    <property type="molecule type" value="Genomic_DNA"/>
</dbReference>
<evidence type="ECO:0000256" key="9">
    <source>
        <dbReference type="ARBA" id="ARBA00022777"/>
    </source>
</evidence>
<dbReference type="Gene3D" id="3.40.50.300">
    <property type="entry name" value="P-loop containing nucleotide triphosphate hydrolases"/>
    <property type="match status" value="1"/>
</dbReference>
<evidence type="ECO:0000256" key="11">
    <source>
        <dbReference type="ARBA" id="ARBA00022989"/>
    </source>
</evidence>
<evidence type="ECO:0000256" key="8">
    <source>
        <dbReference type="ARBA" id="ARBA00022741"/>
    </source>
</evidence>
<evidence type="ECO:0000259" key="17">
    <source>
        <dbReference type="Pfam" id="PF13807"/>
    </source>
</evidence>
<dbReference type="CDD" id="cd05387">
    <property type="entry name" value="BY-kinase"/>
    <property type="match status" value="1"/>
</dbReference>
<evidence type="ECO:0000256" key="4">
    <source>
        <dbReference type="ARBA" id="ARBA00011903"/>
    </source>
</evidence>
<keyword evidence="10" id="KW-0067">ATP-binding</keyword>
<dbReference type="InterPro" id="IPR027417">
    <property type="entry name" value="P-loop_NTPase"/>
</dbReference>
<keyword evidence="11 15" id="KW-1133">Transmembrane helix</keyword>
<dbReference type="AlphaFoldDB" id="A0A3N2C5B5"/>
<dbReference type="InterPro" id="IPR050445">
    <property type="entry name" value="Bact_polysacc_biosynth/exp"/>
</dbReference>
<keyword evidence="7 15" id="KW-0812">Transmembrane</keyword>
<dbReference type="InterPro" id="IPR005702">
    <property type="entry name" value="Wzc-like_C"/>
</dbReference>
<dbReference type="GO" id="GO:0005886">
    <property type="term" value="C:plasma membrane"/>
    <property type="evidence" value="ECO:0007669"/>
    <property type="project" value="UniProtKB-SubCell"/>
</dbReference>
<dbReference type="RefSeq" id="WP_085512525.1">
    <property type="nucleotide sequence ID" value="NZ_FXAP01000004.1"/>
</dbReference>
<dbReference type="GO" id="GO:0004715">
    <property type="term" value="F:non-membrane spanning protein tyrosine kinase activity"/>
    <property type="evidence" value="ECO:0007669"/>
    <property type="project" value="UniProtKB-EC"/>
</dbReference>
<evidence type="ECO:0000256" key="3">
    <source>
        <dbReference type="ARBA" id="ARBA00007316"/>
    </source>
</evidence>
<evidence type="ECO:0000256" key="12">
    <source>
        <dbReference type="ARBA" id="ARBA00023136"/>
    </source>
</evidence>
<comment type="caution">
    <text evidence="18">The sequence shown here is derived from an EMBL/GenBank/DDBJ whole genome shotgun (WGS) entry which is preliminary data.</text>
</comment>
<protein>
    <recommendedName>
        <fullName evidence="4">non-specific protein-tyrosine kinase</fullName>
        <ecNumber evidence="4">2.7.10.2</ecNumber>
    </recommendedName>
</protein>
<keyword evidence="9" id="KW-0418">Kinase</keyword>
<dbReference type="InterPro" id="IPR003856">
    <property type="entry name" value="LPS_length_determ_N"/>
</dbReference>
<evidence type="ECO:0000313" key="19">
    <source>
        <dbReference type="Proteomes" id="UP000266915"/>
    </source>
</evidence>
<evidence type="ECO:0000256" key="10">
    <source>
        <dbReference type="ARBA" id="ARBA00022840"/>
    </source>
</evidence>
<dbReference type="SUPFAM" id="SSF52540">
    <property type="entry name" value="P-loop containing nucleoside triphosphate hydrolases"/>
    <property type="match status" value="1"/>
</dbReference>
<dbReference type="NCBIfam" id="TIGR01007">
    <property type="entry name" value="eps_fam"/>
    <property type="match status" value="1"/>
</dbReference>
<feature type="domain" description="Tyrosine-protein kinase G-rich" evidence="17">
    <location>
        <begin position="138"/>
        <end position="196"/>
    </location>
</feature>
<dbReference type="PANTHER" id="PTHR32309">
    <property type="entry name" value="TYROSINE-PROTEIN KINASE"/>
    <property type="match status" value="1"/>
</dbReference>
<dbReference type="PANTHER" id="PTHR32309:SF13">
    <property type="entry name" value="FERRIC ENTEROBACTIN TRANSPORT PROTEIN FEPE"/>
    <property type="match status" value="1"/>
</dbReference>
<feature type="domain" description="Polysaccharide chain length determinant N-terminal" evidence="16">
    <location>
        <begin position="2"/>
        <end position="86"/>
    </location>
</feature>
<dbReference type="GO" id="GO:0005524">
    <property type="term" value="F:ATP binding"/>
    <property type="evidence" value="ECO:0007669"/>
    <property type="project" value="UniProtKB-KW"/>
</dbReference>
<dbReference type="Pfam" id="PF13807">
    <property type="entry name" value="GNVR"/>
    <property type="match status" value="1"/>
</dbReference>
<evidence type="ECO:0000256" key="14">
    <source>
        <dbReference type="ARBA" id="ARBA00051245"/>
    </source>
</evidence>
<dbReference type="Proteomes" id="UP000266915">
    <property type="component" value="Unassembled WGS sequence"/>
</dbReference>
<evidence type="ECO:0000256" key="2">
    <source>
        <dbReference type="ARBA" id="ARBA00006683"/>
    </source>
</evidence>
<evidence type="ECO:0000256" key="15">
    <source>
        <dbReference type="SAM" id="Phobius"/>
    </source>
</evidence>
<dbReference type="Pfam" id="PF02706">
    <property type="entry name" value="Wzz"/>
    <property type="match status" value="1"/>
</dbReference>
<keyword evidence="5" id="KW-1003">Cell membrane</keyword>
<keyword evidence="8" id="KW-0547">Nucleotide-binding</keyword>
<sequence length="460" mass="48960">MELRDYLRVLRKYWVLIVALALVGIGVAATYSIVKTPEYSSSAKVFVSTQSSDNVQELAQGNTFTQQRVKTYADLVSTPIVLLPVIGTLQLNITAGQLAEQVTASAPLDTTLIEITAMSPDPVLAAEIANTTAESLTNAVSKIETPEDGASSPVKLTLVQQADVPNAPVSPNVPLNIALGLLIGLALGVGFAVLKETLDTRIRNERDVEGVTDIPLMGGIAFDPKARQRPLIVQADPKSPRAESFRSLRTNLQFLDVTDQPRSYVITSSIQSEGKSTTAANLAIALADAGHRVVLIDADLRRPKLANYFDIEGAVGLSDVLIRRASLDDTIQPWGRGLLQILPAGAVPPNPSELLGSVTMQKLIRGLEQQFDYVLIDAPPLLPVTDGALLARHTGGALVVVAAGRTHKNQLKGAIESLAHVNASIAGLVMTMVPTKGPDAYGYARYGYGAGYGYAEDVKK</sequence>
<keyword evidence="19" id="KW-1185">Reference proteome</keyword>
<dbReference type="EC" id="2.7.10.2" evidence="4"/>
<dbReference type="FunFam" id="3.40.50.300:FF:000527">
    <property type="entry name" value="Tyrosine-protein kinase etk"/>
    <property type="match status" value="1"/>
</dbReference>
<feature type="transmembrane region" description="Helical" evidence="15">
    <location>
        <begin position="173"/>
        <end position="194"/>
    </location>
</feature>
<reference evidence="18 19" key="1">
    <citation type="submission" date="2018-11" db="EMBL/GenBank/DDBJ databases">
        <title>Sequencing the genomes of 1000 actinobacteria strains.</title>
        <authorList>
            <person name="Klenk H.-P."/>
        </authorList>
    </citation>
    <scope>NUCLEOTIDE SEQUENCE [LARGE SCALE GENOMIC DNA]</scope>
    <source>
        <strain evidence="18 19">DSM 14012</strain>
    </source>
</reference>
<accession>A0A3N2C5B5</accession>
<evidence type="ECO:0000256" key="7">
    <source>
        <dbReference type="ARBA" id="ARBA00022692"/>
    </source>
</evidence>
<keyword evidence="13" id="KW-0829">Tyrosine-protein kinase</keyword>
<comment type="similarity">
    <text evidence="3">Belongs to the CpsD/CapB family.</text>
</comment>
<comment type="similarity">
    <text evidence="2">Belongs to the CpsC/CapA family.</text>
</comment>
<dbReference type="Pfam" id="PF10609">
    <property type="entry name" value="ParA"/>
    <property type="match status" value="1"/>
</dbReference>